<dbReference type="PROSITE" id="PS00198">
    <property type="entry name" value="4FE4S_FER_1"/>
    <property type="match status" value="1"/>
</dbReference>
<dbReference type="InterPro" id="IPR017900">
    <property type="entry name" value="4Fe4S_Fe_S_CS"/>
</dbReference>
<dbReference type="EMBL" id="BBYR01000007">
    <property type="protein sequence ID" value="GAP34531.1"/>
    <property type="molecule type" value="Genomic_DNA"/>
</dbReference>
<dbReference type="SUPFAM" id="SSF55103">
    <property type="entry name" value="FAD-linked oxidases, C-terminal domain"/>
    <property type="match status" value="1"/>
</dbReference>
<keyword evidence="7" id="KW-0411">Iron-sulfur</keyword>
<dbReference type="GO" id="GO:0008720">
    <property type="term" value="F:D-lactate dehydrogenase (NAD+) activity"/>
    <property type="evidence" value="ECO:0007669"/>
    <property type="project" value="TreeGrafter"/>
</dbReference>
<reference evidence="12" key="1">
    <citation type="submission" date="2015-07" db="EMBL/GenBank/DDBJ databases">
        <title>Discovery of a poly(ethylene terephthalate assimilation.</title>
        <authorList>
            <person name="Yoshida S."/>
            <person name="Hiraga K."/>
            <person name="Takehana T."/>
            <person name="Taniguchi I."/>
            <person name="Yamaji H."/>
            <person name="Maeda Y."/>
            <person name="Toyohara K."/>
            <person name="Miyamoto K."/>
            <person name="Kimura Y."/>
            <person name="Oda K."/>
        </authorList>
    </citation>
    <scope>NUCLEOTIDE SEQUENCE [LARGE SCALE GENOMIC DNA]</scope>
    <source>
        <strain evidence="12">NBRC 110686 / TISTR 2288 / 201-F6</strain>
    </source>
</reference>
<dbReference type="InterPro" id="IPR016166">
    <property type="entry name" value="FAD-bd_PCMH"/>
</dbReference>
<dbReference type="SUPFAM" id="SSF46548">
    <property type="entry name" value="alpha-helical ferredoxin"/>
    <property type="match status" value="1"/>
</dbReference>
<evidence type="ECO:0000256" key="7">
    <source>
        <dbReference type="ARBA" id="ARBA00023014"/>
    </source>
</evidence>
<dbReference type="GO" id="GO:0046872">
    <property type="term" value="F:metal ion binding"/>
    <property type="evidence" value="ECO:0007669"/>
    <property type="project" value="UniProtKB-KW"/>
</dbReference>
<dbReference type="Pfam" id="PF02913">
    <property type="entry name" value="FAD-oxidase_C"/>
    <property type="match status" value="1"/>
</dbReference>
<dbReference type="Gene3D" id="3.30.70.2740">
    <property type="match status" value="1"/>
</dbReference>
<comment type="caution">
    <text evidence="11">The sequence shown here is derived from an EMBL/GenBank/DDBJ whole genome shotgun (WGS) entry which is preliminary data.</text>
</comment>
<name>A0A0K8NVW9_PISS1</name>
<dbReference type="STRING" id="1547922.ISF6_4706"/>
<dbReference type="PROSITE" id="PS51387">
    <property type="entry name" value="FAD_PCMH"/>
    <property type="match status" value="1"/>
</dbReference>
<dbReference type="AlphaFoldDB" id="A0A0K8NVW9"/>
<sequence length="1038" mass="111568">MKRPAADEARAGLSRADRGSRAARQRLQRAAGPEGAALAERLAAETEGEVLFDGGSRARYATDASIYQAVPVGVFVPRTPRDVETALQIARETRTPLLARGGGTSQCGQTTGTALVIDHSKHLRRVLAVDPRAGTAVVEPGLVLDHLNAELKRDGLWYPVDVSTSAQATLGGMAGNNSCGSRSIAYGNMVHNVRAIDAWLADGSALRFGPVAGLGPRERAIADAVRGLAERHRAEIEAHWPTVMRRVAGYNLDIFHPRSERPYTDDGSVNLAHLLVGAEGTLALYRSLTLALSPLPRAKVLGVVNFPSFHAAMDSARHLVTLGPSAVELVDRTMIELARRNPAFRPVIETALIGEPEAILLVEFSGDARDGLRAQLRRLVELVGELGLPGQVVEMPDEGPQKALWEVRKAGLNIMMSLKGDGKPVSFIEDCAVPLEHLAEYTDALTEVFRRHGTRGTWYAHASVGTLHVRPILDMRRDGAAKMRAIAEEAAALVRRYRGAFSGEHGDGLCRGEWIRWQFGPALDEAFRAIKQQLDPAGLLNPGKIVDPPKMDDARLFRFPPGYRTIPLRPVFDWSAWNVQNDAVTEATTPPGTGGDPTGGFAKAVEMCNNNGHCRKFDAGTMCPSYRVTRDEQHLTRGRANTLRLALSGGIPGLRAEDAMSSDVVREALDLCVGCKGCRRDCPTGVDMAKMKLEFTAHDKARHGHTLKDRLIAHLPDYARWAARVPALMNLRDRVPALARLSERWLGLSAQRRLPRWRRDTFWAGAAARGLATRAQVLAAQRAGQRAVVLFVDTFNGHFETENVQDALAVLQAAGYRVHVAHGGGDAAASGPALCCGRTHLAAGMTRQAEARARALLAALQPLADAGLSIVGLEPSCLLSLRDEYLVMGLGDAAQRVAERALLFEEFLAREAAAGRFAPRLRGAQAPILVHGHCHQKAFAAVSPVLEVLRLIPGAAPTLIESSCCGMAGSFGYEAAHQAVSMGMAEAALLPAVRAAPDAIIVADGTSCRHQIADGAGREAVHVARVLAQHLEAAAPRA</sequence>
<dbReference type="InterPro" id="IPR036318">
    <property type="entry name" value="FAD-bd_PCMH-like_sf"/>
</dbReference>
<dbReference type="SUPFAM" id="SSF56176">
    <property type="entry name" value="FAD-binding/transporter-associated domain-like"/>
    <property type="match status" value="1"/>
</dbReference>
<dbReference type="Gene3D" id="3.30.465.10">
    <property type="match status" value="1"/>
</dbReference>
<dbReference type="Pfam" id="PF13183">
    <property type="entry name" value="Fer4_8"/>
    <property type="match status" value="1"/>
</dbReference>
<evidence type="ECO:0000256" key="4">
    <source>
        <dbReference type="ARBA" id="ARBA00022827"/>
    </source>
</evidence>
<evidence type="ECO:0000256" key="5">
    <source>
        <dbReference type="ARBA" id="ARBA00023002"/>
    </source>
</evidence>
<feature type="region of interest" description="Disordered" evidence="8">
    <location>
        <begin position="1"/>
        <end position="33"/>
    </location>
</feature>
<dbReference type="GO" id="GO:0051536">
    <property type="term" value="F:iron-sulfur cluster binding"/>
    <property type="evidence" value="ECO:0007669"/>
    <property type="project" value="UniProtKB-KW"/>
</dbReference>
<dbReference type="InterPro" id="IPR016169">
    <property type="entry name" value="FAD-bd_PCMH_sub2"/>
</dbReference>
<evidence type="ECO:0000256" key="2">
    <source>
        <dbReference type="ARBA" id="ARBA00022630"/>
    </source>
</evidence>
<dbReference type="PROSITE" id="PS51379">
    <property type="entry name" value="4FE4S_FER_2"/>
    <property type="match status" value="1"/>
</dbReference>
<evidence type="ECO:0000313" key="11">
    <source>
        <dbReference type="EMBL" id="GAP34531.1"/>
    </source>
</evidence>
<dbReference type="InterPro" id="IPR004113">
    <property type="entry name" value="FAD-bd_oxidored_4_C"/>
</dbReference>
<dbReference type="Gene3D" id="3.30.43.10">
    <property type="entry name" value="Uridine Diphospho-n-acetylenolpyruvylglucosamine Reductase, domain 2"/>
    <property type="match status" value="1"/>
</dbReference>
<reference evidence="11 12" key="2">
    <citation type="journal article" date="2016" name="Science">
        <title>A bacterium that degrades and assimilates poly(ethylene terephthalate).</title>
        <authorList>
            <person name="Yoshida S."/>
            <person name="Hiraga K."/>
            <person name="Takehana T."/>
            <person name="Taniguchi I."/>
            <person name="Yamaji H."/>
            <person name="Maeda Y."/>
            <person name="Toyohara K."/>
            <person name="Miyamoto K."/>
            <person name="Kimura Y."/>
            <person name="Oda K."/>
        </authorList>
    </citation>
    <scope>NUCLEOTIDE SEQUENCE [LARGE SCALE GENOMIC DNA]</scope>
    <source>
        <strain evidence="12">NBRC 110686 / TISTR 2288 / 201-F6</strain>
    </source>
</reference>
<proteinExistence type="predicted"/>
<dbReference type="PANTHER" id="PTHR11748:SF119">
    <property type="entry name" value="D-2-HYDROXYGLUTARATE DEHYDROGENASE"/>
    <property type="match status" value="1"/>
</dbReference>
<dbReference type="GO" id="GO:1903457">
    <property type="term" value="P:lactate catabolic process"/>
    <property type="evidence" value="ECO:0007669"/>
    <property type="project" value="TreeGrafter"/>
</dbReference>
<keyword evidence="4" id="KW-0274">FAD</keyword>
<dbReference type="Pfam" id="PF02754">
    <property type="entry name" value="CCG"/>
    <property type="match status" value="1"/>
</dbReference>
<keyword evidence="2" id="KW-0285">Flavoprotein</keyword>
<evidence type="ECO:0000256" key="8">
    <source>
        <dbReference type="SAM" id="MobiDB-lite"/>
    </source>
</evidence>
<comment type="cofactor">
    <cofactor evidence="1">
        <name>FAD</name>
        <dbReference type="ChEBI" id="CHEBI:57692"/>
    </cofactor>
</comment>
<dbReference type="InterPro" id="IPR006094">
    <property type="entry name" value="Oxid_FAD_bind_N"/>
</dbReference>
<dbReference type="PANTHER" id="PTHR11748">
    <property type="entry name" value="D-LACTATE DEHYDROGENASE"/>
    <property type="match status" value="1"/>
</dbReference>
<dbReference type="Gene3D" id="1.10.45.10">
    <property type="entry name" value="Vanillyl-alcohol Oxidase, Chain A, domain 4"/>
    <property type="match status" value="1"/>
</dbReference>
<keyword evidence="12" id="KW-1185">Reference proteome</keyword>
<feature type="compositionally biased region" description="Basic and acidic residues" evidence="8">
    <location>
        <begin position="1"/>
        <end position="20"/>
    </location>
</feature>
<organism evidence="11 12">
    <name type="scientific">Piscinibacter sakaiensis</name>
    <name type="common">Ideonella sakaiensis</name>
    <dbReference type="NCBI Taxonomy" id="1547922"/>
    <lineage>
        <taxon>Bacteria</taxon>
        <taxon>Pseudomonadati</taxon>
        <taxon>Pseudomonadota</taxon>
        <taxon>Betaproteobacteria</taxon>
        <taxon>Burkholderiales</taxon>
        <taxon>Sphaerotilaceae</taxon>
        <taxon>Piscinibacter</taxon>
    </lineage>
</organism>
<evidence type="ECO:0000313" key="12">
    <source>
        <dbReference type="Proteomes" id="UP000037660"/>
    </source>
</evidence>
<dbReference type="InterPro" id="IPR017896">
    <property type="entry name" value="4Fe4S_Fe-S-bd"/>
</dbReference>
<dbReference type="GO" id="GO:0071949">
    <property type="term" value="F:FAD binding"/>
    <property type="evidence" value="ECO:0007669"/>
    <property type="project" value="InterPro"/>
</dbReference>
<evidence type="ECO:0000256" key="1">
    <source>
        <dbReference type="ARBA" id="ARBA00001974"/>
    </source>
</evidence>
<evidence type="ECO:0000259" key="10">
    <source>
        <dbReference type="PROSITE" id="PS51387"/>
    </source>
</evidence>
<dbReference type="GO" id="GO:0004458">
    <property type="term" value="F:D-lactate dehydrogenase (cytochrome) activity"/>
    <property type="evidence" value="ECO:0007669"/>
    <property type="project" value="TreeGrafter"/>
</dbReference>
<evidence type="ECO:0000256" key="6">
    <source>
        <dbReference type="ARBA" id="ARBA00023004"/>
    </source>
</evidence>
<dbReference type="InterPro" id="IPR004017">
    <property type="entry name" value="Cys_rich_dom"/>
</dbReference>
<dbReference type="InterPro" id="IPR016171">
    <property type="entry name" value="Vanillyl_alc_oxidase_C-sub2"/>
</dbReference>
<keyword evidence="3" id="KW-0479">Metal-binding</keyword>
<gene>
    <name evidence="11" type="ORF">ISF6_4706</name>
</gene>
<feature type="domain" description="4Fe-4S ferredoxin-type" evidence="9">
    <location>
        <begin position="662"/>
        <end position="692"/>
    </location>
</feature>
<feature type="domain" description="FAD-binding PCMH-type" evidence="10">
    <location>
        <begin position="67"/>
        <end position="295"/>
    </location>
</feature>
<keyword evidence="6" id="KW-0408">Iron</keyword>
<keyword evidence="5" id="KW-0560">Oxidoreductase</keyword>
<evidence type="ECO:0000259" key="9">
    <source>
        <dbReference type="PROSITE" id="PS51379"/>
    </source>
</evidence>
<dbReference type="InterPro" id="IPR016167">
    <property type="entry name" value="FAD-bd_PCMH_sub1"/>
</dbReference>
<dbReference type="Proteomes" id="UP000037660">
    <property type="component" value="Unassembled WGS sequence"/>
</dbReference>
<accession>A0A0K8NVW9</accession>
<dbReference type="InterPro" id="IPR016164">
    <property type="entry name" value="FAD-linked_Oxase-like_C"/>
</dbReference>
<evidence type="ECO:0000256" key="3">
    <source>
        <dbReference type="ARBA" id="ARBA00022723"/>
    </source>
</evidence>
<dbReference type="Pfam" id="PF01565">
    <property type="entry name" value="FAD_binding_4"/>
    <property type="match status" value="1"/>
</dbReference>
<dbReference type="Gene3D" id="3.30.70.2190">
    <property type="match status" value="1"/>
</dbReference>
<protein>
    <submittedName>
        <fullName evidence="11">Fe-S protein, lactate dehydrogenase SO1521 homolog</fullName>
    </submittedName>
</protein>